<protein>
    <recommendedName>
        <fullName evidence="2">Glycosyltransferase</fullName>
    </recommendedName>
</protein>
<dbReference type="EMBL" id="MN739482">
    <property type="protein sequence ID" value="QHT07534.1"/>
    <property type="molecule type" value="Genomic_DNA"/>
</dbReference>
<proteinExistence type="predicted"/>
<name>A0A6C0CUV9_9ZZZZ</name>
<accession>A0A6C0CUV9</accession>
<evidence type="ECO:0000313" key="1">
    <source>
        <dbReference type="EMBL" id="QHT07534.1"/>
    </source>
</evidence>
<evidence type="ECO:0008006" key="2">
    <source>
        <dbReference type="Google" id="ProtNLM"/>
    </source>
</evidence>
<dbReference type="AlphaFoldDB" id="A0A6C0CUV9"/>
<organism evidence="1">
    <name type="scientific">viral metagenome</name>
    <dbReference type="NCBI Taxonomy" id="1070528"/>
    <lineage>
        <taxon>unclassified sequences</taxon>
        <taxon>metagenomes</taxon>
        <taxon>organismal metagenomes</taxon>
    </lineage>
</organism>
<sequence>MSQIDIKVLKQGILSRNVVTCCFFTVGEAYRDFRQYIGNLKRFIQQTELLKTFELRIYTDDTGKDIALAVSDGNPRVTVLHYDCPQFREGRGHKGMFGTLVRFLPIFEDLDVVWCSDIDIPDRWLDERQLHLMNKHKCDFFLAKFICYDDKVVWNRKNTILAGRFITKIQFPRALLTRFLNMFTEGKLSEIVNRINDENTNLTNNKPASEFPYGMDEVFLNTSIYNWMMRHNKRILLQTDYFIRGFAYEFGDKEAKALTQSYHWFPTHSKFLKLKKLFEKYLPILMKRHICYKEFFDNLPNFKNDFIVYSIVNGSDL</sequence>
<reference evidence="1" key="1">
    <citation type="journal article" date="2020" name="Nature">
        <title>Giant virus diversity and host interactions through global metagenomics.</title>
        <authorList>
            <person name="Schulz F."/>
            <person name="Roux S."/>
            <person name="Paez-Espino D."/>
            <person name="Jungbluth S."/>
            <person name="Walsh D.A."/>
            <person name="Denef V.J."/>
            <person name="McMahon K.D."/>
            <person name="Konstantinidis K.T."/>
            <person name="Eloe-Fadrosh E.A."/>
            <person name="Kyrpides N.C."/>
            <person name="Woyke T."/>
        </authorList>
    </citation>
    <scope>NUCLEOTIDE SEQUENCE</scope>
    <source>
        <strain evidence="1">GVMAG-M-3300021963-12</strain>
    </source>
</reference>